<evidence type="ECO:0000259" key="3">
    <source>
        <dbReference type="Pfam" id="PF08263"/>
    </source>
</evidence>
<evidence type="ECO:0000313" key="5">
    <source>
        <dbReference type="Proteomes" id="UP000525078"/>
    </source>
</evidence>
<feature type="domain" description="Leucine-rich repeat-containing N-terminal plant-type" evidence="3">
    <location>
        <begin position="58"/>
        <end position="81"/>
    </location>
</feature>
<dbReference type="InterPro" id="IPR020056">
    <property type="entry name" value="Rbsml_bL25/Gln-tRNA_synth_N"/>
</dbReference>
<keyword evidence="1" id="KW-0433">Leucine-rich repeat</keyword>
<dbReference type="AlphaFoldDB" id="A0A7J6EC23"/>
<dbReference type="SUPFAM" id="SSF50715">
    <property type="entry name" value="Ribosomal protein L25-like"/>
    <property type="match status" value="1"/>
</dbReference>
<evidence type="ECO:0000256" key="2">
    <source>
        <dbReference type="ARBA" id="ARBA00022737"/>
    </source>
</evidence>
<dbReference type="GO" id="GO:0006412">
    <property type="term" value="P:translation"/>
    <property type="evidence" value="ECO:0007669"/>
    <property type="project" value="InterPro"/>
</dbReference>
<dbReference type="Proteomes" id="UP000525078">
    <property type="component" value="Unassembled WGS sequence"/>
</dbReference>
<dbReference type="EMBL" id="JAATIP010000258">
    <property type="protein sequence ID" value="KAF4355993.1"/>
    <property type="molecule type" value="Genomic_DNA"/>
</dbReference>
<evidence type="ECO:0000313" key="4">
    <source>
        <dbReference type="EMBL" id="KAF4355993.1"/>
    </source>
</evidence>
<sequence>MNRCQAQSAYSPSCSNINEQWAVLRPQSSISIRNYIATNFIYKLDSTNKERWPKLFTQTNALASWVPNSSPCSSRWTGVMCYDGIITGLHLTNMGSLFQCSVYRTLRKDFRMKIQKITTTLLIRFPYQMHGCYPKETVLEVRAEYDPSKKTKPKNPGELEDWLADLNPQSKTLAKTIIEGYFVVDKDSTPEKPVFNPTVTLRDSYNKSGKREDLLLGQVPKDEISLWTLSEHWYEYVFDCEWTIKPNSIES</sequence>
<dbReference type="InterPro" id="IPR013210">
    <property type="entry name" value="LRR_N_plant-typ"/>
</dbReference>
<gene>
    <name evidence="4" type="ORF">F8388_025996</name>
</gene>
<reference evidence="4 5" key="1">
    <citation type="journal article" date="2020" name="bioRxiv">
        <title>Sequence and annotation of 42 cannabis genomes reveals extensive copy number variation in cannabinoid synthesis and pathogen resistance genes.</title>
        <authorList>
            <person name="Mckernan K.J."/>
            <person name="Helbert Y."/>
            <person name="Kane L.T."/>
            <person name="Ebling H."/>
            <person name="Zhang L."/>
            <person name="Liu B."/>
            <person name="Eaton Z."/>
            <person name="Mclaughlin S."/>
            <person name="Kingan S."/>
            <person name="Baybayan P."/>
            <person name="Concepcion G."/>
            <person name="Jordan M."/>
            <person name="Riva A."/>
            <person name="Barbazuk W."/>
            <person name="Harkins T."/>
        </authorList>
    </citation>
    <scope>NUCLEOTIDE SEQUENCE [LARGE SCALE GENOMIC DNA]</scope>
    <source>
        <strain evidence="5">cv. Jamaican Lion 4</strain>
        <tissue evidence="4">Leaf</tissue>
    </source>
</reference>
<accession>A0A7J6EC23</accession>
<organism evidence="4 5">
    <name type="scientific">Cannabis sativa</name>
    <name type="common">Hemp</name>
    <name type="synonym">Marijuana</name>
    <dbReference type="NCBI Taxonomy" id="3483"/>
    <lineage>
        <taxon>Eukaryota</taxon>
        <taxon>Viridiplantae</taxon>
        <taxon>Streptophyta</taxon>
        <taxon>Embryophyta</taxon>
        <taxon>Tracheophyta</taxon>
        <taxon>Spermatophyta</taxon>
        <taxon>Magnoliopsida</taxon>
        <taxon>eudicotyledons</taxon>
        <taxon>Gunneridae</taxon>
        <taxon>Pentapetalae</taxon>
        <taxon>rosids</taxon>
        <taxon>fabids</taxon>
        <taxon>Rosales</taxon>
        <taxon>Cannabaceae</taxon>
        <taxon>Cannabis</taxon>
    </lineage>
</organism>
<dbReference type="Pfam" id="PF08263">
    <property type="entry name" value="LRRNT_2"/>
    <property type="match status" value="1"/>
</dbReference>
<evidence type="ECO:0000256" key="1">
    <source>
        <dbReference type="ARBA" id="ARBA00022614"/>
    </source>
</evidence>
<comment type="caution">
    <text evidence="4">The sequence shown here is derived from an EMBL/GenBank/DDBJ whole genome shotgun (WGS) entry which is preliminary data.</text>
</comment>
<dbReference type="Gene3D" id="2.40.240.10">
    <property type="entry name" value="Ribosomal Protein L25, Chain P"/>
    <property type="match status" value="1"/>
</dbReference>
<protein>
    <recommendedName>
        <fullName evidence="3">Leucine-rich repeat-containing N-terminal plant-type domain-containing protein</fullName>
    </recommendedName>
</protein>
<dbReference type="InterPro" id="IPR011035">
    <property type="entry name" value="Ribosomal_bL25/Gln-tRNA_synth"/>
</dbReference>
<keyword evidence="2" id="KW-0677">Repeat</keyword>
<name>A0A7J6EC23_CANSA</name>
<proteinExistence type="predicted"/>